<reference evidence="8" key="1">
    <citation type="journal article" date="2006" name="Mol. Biol. Evol.">
        <title>Evolution of the terminal regions of the Streptomyces linear chromosome.</title>
        <authorList>
            <person name="Choulet F."/>
            <person name="Aigle B."/>
            <person name="Gallois A."/>
            <person name="Mangenot S."/>
            <person name="Gerbaud C."/>
            <person name="Truong C."/>
            <person name="Francou F.X."/>
            <person name="Fourrier C."/>
            <person name="Guerineau M."/>
            <person name="Decaris B."/>
            <person name="Barbe V."/>
            <person name="Pernodet J.L."/>
            <person name="Leblond P."/>
        </authorList>
    </citation>
    <scope>NUCLEOTIDE SEQUENCE</scope>
    <source>
        <strain evidence="8">ATCC 23877</strain>
    </source>
</reference>
<evidence type="ECO:0000256" key="4">
    <source>
        <dbReference type="ARBA" id="ARBA00022917"/>
    </source>
</evidence>
<evidence type="ECO:0000256" key="6">
    <source>
        <dbReference type="HAMAP-Rule" id="MF_00163"/>
    </source>
</evidence>
<dbReference type="GO" id="GO:0046872">
    <property type="term" value="F:metal ion binding"/>
    <property type="evidence" value="ECO:0007669"/>
    <property type="project" value="UniProtKB-KW"/>
</dbReference>
<feature type="binding site" evidence="6">
    <location>
        <position position="143"/>
    </location>
    <ligand>
        <name>Fe cation</name>
        <dbReference type="ChEBI" id="CHEBI:24875"/>
    </ligand>
</feature>
<dbReference type="NCBIfam" id="TIGR00079">
    <property type="entry name" value="pept_deformyl"/>
    <property type="match status" value="1"/>
</dbReference>
<dbReference type="NCBIfam" id="NF001159">
    <property type="entry name" value="PRK00150.1-3"/>
    <property type="match status" value="1"/>
</dbReference>
<dbReference type="PRINTS" id="PR01576">
    <property type="entry name" value="PDEFORMYLASE"/>
</dbReference>
<evidence type="ECO:0000256" key="3">
    <source>
        <dbReference type="ARBA" id="ARBA00022801"/>
    </source>
</evidence>
<proteinExistence type="inferred from homology"/>
<evidence type="ECO:0000313" key="8">
    <source>
        <dbReference type="EMBL" id="CAJ90180.1"/>
    </source>
</evidence>
<dbReference type="SUPFAM" id="SSF56420">
    <property type="entry name" value="Peptide deformylase"/>
    <property type="match status" value="1"/>
</dbReference>
<organism evidence="8">
    <name type="scientific">Streptomyces ambofaciens (strain ATCC 23877 / 3486 / DSM 40053 / JCM 4204 / NBRC 12836 / NRRL B-2516)</name>
    <dbReference type="NCBI Taxonomy" id="278992"/>
    <lineage>
        <taxon>Bacteria</taxon>
        <taxon>Bacillati</taxon>
        <taxon>Actinomycetota</taxon>
        <taxon>Actinomycetes</taxon>
        <taxon>Kitasatosporales</taxon>
        <taxon>Streptomycetaceae</taxon>
        <taxon>Streptomyces</taxon>
    </lineage>
</organism>
<dbReference type="PANTHER" id="PTHR10458">
    <property type="entry name" value="PEPTIDE DEFORMYLASE"/>
    <property type="match status" value="1"/>
</dbReference>
<gene>
    <name evidence="6" type="primary">def</name>
    <name evidence="8" type="ORF">SAML1194</name>
</gene>
<dbReference type="HAMAP" id="MF_00163">
    <property type="entry name" value="Pep_deformylase"/>
    <property type="match status" value="1"/>
</dbReference>
<dbReference type="InterPro" id="IPR036821">
    <property type="entry name" value="Peptide_deformylase_sf"/>
</dbReference>
<dbReference type="AlphaFoldDB" id="A3KKE4"/>
<comment type="cofactor">
    <cofactor evidence="6">
        <name>Fe(2+)</name>
        <dbReference type="ChEBI" id="CHEBI:29033"/>
    </cofactor>
    <text evidence="6">Binds 1 Fe(2+) ion.</text>
</comment>
<keyword evidence="2 6" id="KW-0479">Metal-binding</keyword>
<comment type="function">
    <text evidence="6">Removes the formyl group from the N-terminal Met of newly synthesized proteins. Requires at least a dipeptide for an efficient rate of reaction. N-terminal L-methionine is a prerequisite for activity but the enzyme has broad specificity at other positions.</text>
</comment>
<comment type="catalytic activity">
    <reaction evidence="6">
        <text>N-terminal N-formyl-L-methionyl-[peptide] + H2O = N-terminal L-methionyl-[peptide] + formate</text>
        <dbReference type="Rhea" id="RHEA:24420"/>
        <dbReference type="Rhea" id="RHEA-COMP:10639"/>
        <dbReference type="Rhea" id="RHEA-COMP:10640"/>
        <dbReference type="ChEBI" id="CHEBI:15377"/>
        <dbReference type="ChEBI" id="CHEBI:15740"/>
        <dbReference type="ChEBI" id="CHEBI:49298"/>
        <dbReference type="ChEBI" id="CHEBI:64731"/>
        <dbReference type="EC" id="3.5.1.88"/>
    </reaction>
</comment>
<feature type="binding site" evidence="6">
    <location>
        <position position="185"/>
    </location>
    <ligand>
        <name>Fe cation</name>
        <dbReference type="ChEBI" id="CHEBI:24875"/>
    </ligand>
</feature>
<feature type="region of interest" description="Disordered" evidence="7">
    <location>
        <begin position="215"/>
        <end position="240"/>
    </location>
</feature>
<dbReference type="EMBL" id="AM238663">
    <property type="protein sequence ID" value="CAJ90180.1"/>
    <property type="molecule type" value="Genomic_DNA"/>
</dbReference>
<dbReference type="Pfam" id="PF01327">
    <property type="entry name" value="Pep_deformylase"/>
    <property type="match status" value="1"/>
</dbReference>
<dbReference type="GO" id="GO:0006412">
    <property type="term" value="P:translation"/>
    <property type="evidence" value="ECO:0007669"/>
    <property type="project" value="UniProtKB-UniRule"/>
</dbReference>
<evidence type="ECO:0000256" key="1">
    <source>
        <dbReference type="ARBA" id="ARBA00010759"/>
    </source>
</evidence>
<dbReference type="Gene3D" id="3.90.45.10">
    <property type="entry name" value="Peptide deformylase"/>
    <property type="match status" value="1"/>
</dbReference>
<keyword evidence="5 6" id="KW-0408">Iron</keyword>
<dbReference type="FunFam" id="3.90.45.10:FF:000004">
    <property type="entry name" value="Peptide deformylase"/>
    <property type="match status" value="1"/>
</dbReference>
<keyword evidence="4 6" id="KW-0648">Protein biosynthesis</keyword>
<comment type="similarity">
    <text evidence="1 6">Belongs to the polypeptide deformylase family.</text>
</comment>
<sequence>MVWTSAYRDPFALPNRGTGHGFRRWARAAGGHRDLTLAAMRHGSIPGVHGRVRPLRILGDPVLHAPCEEVTDFGPELAALVEDLFATMYAAHGVGLAANQIGEPVRVFVYDCPDDEDERHLGHVVNPRLVETGGVVVRGAEGCLSLPGLEAGTERHDEAVVTGFTVTGEPVTVRGTGFFARCLQHECDHLEGGIYVDRLTGWRRRKVLRRAARASWSGRTVPAGAPGPPEAGPARPHPGR</sequence>
<dbReference type="InterPro" id="IPR023635">
    <property type="entry name" value="Peptide_deformylase"/>
</dbReference>
<feature type="active site" evidence="6">
    <location>
        <position position="186"/>
    </location>
</feature>
<name>A3KKE4_STRA7</name>
<feature type="binding site" evidence="6">
    <location>
        <position position="189"/>
    </location>
    <ligand>
        <name>Fe cation</name>
        <dbReference type="ChEBI" id="CHEBI:24875"/>
    </ligand>
</feature>
<dbReference type="GO" id="GO:0042586">
    <property type="term" value="F:peptide deformylase activity"/>
    <property type="evidence" value="ECO:0007669"/>
    <property type="project" value="UniProtKB-UniRule"/>
</dbReference>
<dbReference type="PANTHER" id="PTHR10458:SF2">
    <property type="entry name" value="PEPTIDE DEFORMYLASE, MITOCHONDRIAL"/>
    <property type="match status" value="1"/>
</dbReference>
<keyword evidence="3 6" id="KW-0378">Hydrolase</keyword>
<evidence type="ECO:0000256" key="2">
    <source>
        <dbReference type="ARBA" id="ARBA00022723"/>
    </source>
</evidence>
<accession>A3KKE4</accession>
<dbReference type="EC" id="3.5.1.88" evidence="6"/>
<evidence type="ECO:0000256" key="7">
    <source>
        <dbReference type="SAM" id="MobiDB-lite"/>
    </source>
</evidence>
<evidence type="ECO:0000256" key="5">
    <source>
        <dbReference type="ARBA" id="ARBA00023004"/>
    </source>
</evidence>
<dbReference type="CDD" id="cd00487">
    <property type="entry name" value="Pep_deformylase"/>
    <property type="match status" value="1"/>
</dbReference>
<protein>
    <recommendedName>
        <fullName evidence="6">Peptide deformylase</fullName>
        <shortName evidence="6">PDF</shortName>
        <ecNumber evidence="6">3.5.1.88</ecNumber>
    </recommendedName>
    <alternativeName>
        <fullName evidence="6">Polypeptide deformylase</fullName>
    </alternativeName>
</protein>